<evidence type="ECO:0000313" key="7">
    <source>
        <dbReference type="Proteomes" id="UP000462055"/>
    </source>
</evidence>
<dbReference type="GO" id="GO:0000976">
    <property type="term" value="F:transcription cis-regulatory region binding"/>
    <property type="evidence" value="ECO:0007669"/>
    <property type="project" value="TreeGrafter"/>
</dbReference>
<dbReference type="InterPro" id="IPR050109">
    <property type="entry name" value="HTH-type_TetR-like_transc_reg"/>
</dbReference>
<dbReference type="PANTHER" id="PTHR30055:SF234">
    <property type="entry name" value="HTH-TYPE TRANSCRIPTIONAL REGULATOR BETI"/>
    <property type="match status" value="1"/>
</dbReference>
<evidence type="ECO:0000256" key="4">
    <source>
        <dbReference type="PROSITE-ProRule" id="PRU00335"/>
    </source>
</evidence>
<keyword evidence="7" id="KW-1185">Reference proteome</keyword>
<sequence>MPRADAQRNRARILMSAKKAFAERGPDAPLDEIARNAGVGNATLYRHFPTRRDLLIAVYADEVTELTANGRDLLHHDPPADALFAWLRAFIAHAADKGDLARAIPEDGRSPLFDEWHAAMHATVAPLLARAQEAGAVRSDLDGPDLLALAGAIAAAGSGTARTDRLLRLVREGIATSVPAPD</sequence>
<dbReference type="InterPro" id="IPR009057">
    <property type="entry name" value="Homeodomain-like_sf"/>
</dbReference>
<dbReference type="GO" id="GO:0003700">
    <property type="term" value="F:DNA-binding transcription factor activity"/>
    <property type="evidence" value="ECO:0007669"/>
    <property type="project" value="TreeGrafter"/>
</dbReference>
<dbReference type="Proteomes" id="UP000462055">
    <property type="component" value="Unassembled WGS sequence"/>
</dbReference>
<evidence type="ECO:0000313" key="6">
    <source>
        <dbReference type="EMBL" id="MWA02025.1"/>
    </source>
</evidence>
<dbReference type="EMBL" id="WBMS02000012">
    <property type="protein sequence ID" value="MWA02025.1"/>
    <property type="molecule type" value="Genomic_DNA"/>
</dbReference>
<dbReference type="InterPro" id="IPR049445">
    <property type="entry name" value="TetR_SbtR-like_C"/>
</dbReference>
<gene>
    <name evidence="6" type="ORF">F8568_016925</name>
</gene>
<proteinExistence type="predicted"/>
<dbReference type="InterPro" id="IPR001647">
    <property type="entry name" value="HTH_TetR"/>
</dbReference>
<dbReference type="Pfam" id="PF00440">
    <property type="entry name" value="TetR_N"/>
    <property type="match status" value="1"/>
</dbReference>
<dbReference type="SUPFAM" id="SSF48498">
    <property type="entry name" value="Tetracyclin repressor-like, C-terminal domain"/>
    <property type="match status" value="1"/>
</dbReference>
<name>A0A6I4MC60_9ACTN</name>
<dbReference type="SUPFAM" id="SSF46689">
    <property type="entry name" value="Homeodomain-like"/>
    <property type="match status" value="1"/>
</dbReference>
<accession>A0A6I4MC60</accession>
<comment type="caution">
    <text evidence="6">The sequence shown here is derived from an EMBL/GenBank/DDBJ whole genome shotgun (WGS) entry which is preliminary data.</text>
</comment>
<feature type="domain" description="HTH tetR-type" evidence="5">
    <location>
        <begin position="7"/>
        <end position="66"/>
    </location>
</feature>
<evidence type="ECO:0000259" key="5">
    <source>
        <dbReference type="PROSITE" id="PS50977"/>
    </source>
</evidence>
<dbReference type="PRINTS" id="PR00455">
    <property type="entry name" value="HTHTETR"/>
</dbReference>
<dbReference type="PROSITE" id="PS50977">
    <property type="entry name" value="HTH_TETR_2"/>
    <property type="match status" value="1"/>
</dbReference>
<dbReference type="InterPro" id="IPR036271">
    <property type="entry name" value="Tet_transcr_reg_TetR-rel_C_sf"/>
</dbReference>
<evidence type="ECO:0000256" key="1">
    <source>
        <dbReference type="ARBA" id="ARBA00023015"/>
    </source>
</evidence>
<dbReference type="Pfam" id="PF21597">
    <property type="entry name" value="TetR_C_43"/>
    <property type="match status" value="1"/>
</dbReference>
<reference evidence="6" key="1">
    <citation type="submission" date="2019-12" db="EMBL/GenBank/DDBJ databases">
        <title>Actinomadura physcomitrii sp. nov., a novel actinomycete isolated from moss [Physcomitrium sphaericum (Ludw) Fuernr].</title>
        <authorList>
            <person name="Zhuang X."/>
        </authorList>
    </citation>
    <scope>NUCLEOTIDE SEQUENCE [LARGE SCALE GENOMIC DNA]</scope>
    <source>
        <strain evidence="6">LD22</strain>
    </source>
</reference>
<feature type="DNA-binding region" description="H-T-H motif" evidence="4">
    <location>
        <begin position="29"/>
        <end position="48"/>
    </location>
</feature>
<evidence type="ECO:0000256" key="2">
    <source>
        <dbReference type="ARBA" id="ARBA00023125"/>
    </source>
</evidence>
<keyword evidence="2 4" id="KW-0238">DNA-binding</keyword>
<dbReference type="Gene3D" id="1.10.357.10">
    <property type="entry name" value="Tetracycline Repressor, domain 2"/>
    <property type="match status" value="1"/>
</dbReference>
<dbReference type="RefSeq" id="WP_151594511.1">
    <property type="nucleotide sequence ID" value="NZ_WBMS02000012.1"/>
</dbReference>
<dbReference type="PANTHER" id="PTHR30055">
    <property type="entry name" value="HTH-TYPE TRANSCRIPTIONAL REGULATOR RUTR"/>
    <property type="match status" value="1"/>
</dbReference>
<protein>
    <submittedName>
        <fullName evidence="6">TetR family transcriptional regulator</fullName>
    </submittedName>
</protein>
<keyword evidence="3" id="KW-0804">Transcription</keyword>
<dbReference type="AlphaFoldDB" id="A0A6I4MC60"/>
<organism evidence="6 7">
    <name type="scientific">Actinomadura physcomitrii</name>
    <dbReference type="NCBI Taxonomy" id="2650748"/>
    <lineage>
        <taxon>Bacteria</taxon>
        <taxon>Bacillati</taxon>
        <taxon>Actinomycetota</taxon>
        <taxon>Actinomycetes</taxon>
        <taxon>Streptosporangiales</taxon>
        <taxon>Thermomonosporaceae</taxon>
        <taxon>Actinomadura</taxon>
    </lineage>
</organism>
<evidence type="ECO:0000256" key="3">
    <source>
        <dbReference type="ARBA" id="ARBA00023163"/>
    </source>
</evidence>
<keyword evidence="1" id="KW-0805">Transcription regulation</keyword>